<proteinExistence type="predicted"/>
<evidence type="ECO:0008006" key="2">
    <source>
        <dbReference type="Google" id="ProtNLM"/>
    </source>
</evidence>
<protein>
    <recommendedName>
        <fullName evidence="2">YtoQ family protein</fullName>
    </recommendedName>
</protein>
<reference evidence="1" key="1">
    <citation type="submission" date="2018-05" db="EMBL/GenBank/DDBJ databases">
        <authorList>
            <person name="Lanie J.A."/>
            <person name="Ng W.-L."/>
            <person name="Kazmierczak K.M."/>
            <person name="Andrzejewski T.M."/>
            <person name="Davidsen T.M."/>
            <person name="Wayne K.J."/>
            <person name="Tettelin H."/>
            <person name="Glass J.I."/>
            <person name="Rusch D."/>
            <person name="Podicherti R."/>
            <person name="Tsui H.-C.T."/>
            <person name="Winkler M.E."/>
        </authorList>
    </citation>
    <scope>NUCLEOTIDE SEQUENCE</scope>
</reference>
<dbReference type="InterPro" id="IPR019884">
    <property type="entry name" value="YtoQ_family_protein"/>
</dbReference>
<gene>
    <name evidence="1" type="ORF">METZ01_LOCUS446159</name>
</gene>
<sequence length="162" mass="18227">MSKDRIWKIYLSGEIHTNWREDIEELCKQNELPVIINSSNTAHEDSDDCGVNILGHESDKFWHDHKGASINSIRSSTLIKNTDILVVKFGDQYRQWNAAFDAGIAKALDKPIITLHENNLNHALKEINQASAASCRSVNQVVQILSYVITGELKNNTLKSAK</sequence>
<dbReference type="AlphaFoldDB" id="A0A382ZDZ2"/>
<evidence type="ECO:0000313" key="1">
    <source>
        <dbReference type="EMBL" id="SVD93305.1"/>
    </source>
</evidence>
<dbReference type="NCBIfam" id="TIGR03646">
    <property type="entry name" value="YtoQ_fam"/>
    <property type="match status" value="1"/>
</dbReference>
<accession>A0A382ZDZ2</accession>
<dbReference type="Pfam" id="PF11071">
    <property type="entry name" value="Nuc_deoxyri_tr3"/>
    <property type="match status" value="1"/>
</dbReference>
<name>A0A382ZDZ2_9ZZZZ</name>
<dbReference type="Gene3D" id="3.40.50.450">
    <property type="match status" value="1"/>
</dbReference>
<organism evidence="1">
    <name type="scientific">marine metagenome</name>
    <dbReference type="NCBI Taxonomy" id="408172"/>
    <lineage>
        <taxon>unclassified sequences</taxon>
        <taxon>metagenomes</taxon>
        <taxon>ecological metagenomes</taxon>
    </lineage>
</organism>
<dbReference type="EMBL" id="UINC01182861">
    <property type="protein sequence ID" value="SVD93305.1"/>
    <property type="molecule type" value="Genomic_DNA"/>
</dbReference>